<feature type="region of interest" description="Disordered" evidence="1">
    <location>
        <begin position="94"/>
        <end position="117"/>
    </location>
</feature>
<organism evidence="2 3">
    <name type="scientific">Mycetocola lacteus</name>
    <dbReference type="NCBI Taxonomy" id="76637"/>
    <lineage>
        <taxon>Bacteria</taxon>
        <taxon>Bacillati</taxon>
        <taxon>Actinomycetota</taxon>
        <taxon>Actinomycetes</taxon>
        <taxon>Micrococcales</taxon>
        <taxon>Microbacteriaceae</taxon>
        <taxon>Mycetocola</taxon>
    </lineage>
</organism>
<evidence type="ECO:0000256" key="1">
    <source>
        <dbReference type="SAM" id="MobiDB-lite"/>
    </source>
</evidence>
<protein>
    <submittedName>
        <fullName evidence="2">Uncharacterized protein</fullName>
    </submittedName>
</protein>
<gene>
    <name evidence="2" type="ORF">D9V34_17360</name>
</gene>
<accession>A0A3L7AGN9</accession>
<proteinExistence type="predicted"/>
<sequence length="197" mass="21560">MSDADAKCGCERCTCTEPADLTLGGMPLCGCCAADCPDAHGEAANERREQLIAEQRAEEHEIAHIVRERQHEQARPLSELATKLGFILDDQGETEEDYDGEHLGPSRRGAPGTTPNAPGIWRYVVSRTSNSSELDGEAFEIREFYPAEDGPEFSYTTDPVAPAGATIKELREELLHMLAALDHPILDLTSDPPHLHP</sequence>
<dbReference type="Proteomes" id="UP000269438">
    <property type="component" value="Unassembled WGS sequence"/>
</dbReference>
<dbReference type="OrthoDB" id="4640260at2"/>
<keyword evidence="3" id="KW-1185">Reference proteome</keyword>
<dbReference type="EMBL" id="RCUY01000018">
    <property type="protein sequence ID" value="RLP78582.1"/>
    <property type="molecule type" value="Genomic_DNA"/>
</dbReference>
<evidence type="ECO:0000313" key="2">
    <source>
        <dbReference type="EMBL" id="RLP78582.1"/>
    </source>
</evidence>
<dbReference type="RefSeq" id="WP_121689721.1">
    <property type="nucleotide sequence ID" value="NZ_RCUY01000018.1"/>
</dbReference>
<dbReference type="AlphaFoldDB" id="A0A3L7AGN9"/>
<comment type="caution">
    <text evidence="2">The sequence shown here is derived from an EMBL/GenBank/DDBJ whole genome shotgun (WGS) entry which is preliminary data.</text>
</comment>
<reference evidence="2 3" key="1">
    <citation type="submission" date="2018-10" db="EMBL/GenBank/DDBJ databases">
        <authorList>
            <person name="Li J."/>
        </authorList>
    </citation>
    <scope>NUCLEOTIDE SEQUENCE [LARGE SCALE GENOMIC DNA]</scope>
    <source>
        <strain evidence="2 3">JCM 11654</strain>
    </source>
</reference>
<name>A0A3L7AGN9_9MICO</name>
<evidence type="ECO:0000313" key="3">
    <source>
        <dbReference type="Proteomes" id="UP000269438"/>
    </source>
</evidence>